<evidence type="ECO:0000313" key="2">
    <source>
        <dbReference type="Proteomes" id="UP000011988"/>
    </source>
</evidence>
<gene>
    <name evidence="1" type="ORF">LEP1GSC194_3576</name>
</gene>
<dbReference type="AlphaFoldDB" id="M6D2I9"/>
<proteinExistence type="predicted"/>
<dbReference type="Proteomes" id="UP000011988">
    <property type="component" value="Unassembled WGS sequence"/>
</dbReference>
<name>M6D2I9_9LEPT</name>
<accession>M6D2I9</accession>
<dbReference type="EMBL" id="ANIK01000035">
    <property type="protein sequence ID" value="EMJ95398.1"/>
    <property type="molecule type" value="Genomic_DNA"/>
</dbReference>
<sequence length="51" mass="5885">MDVLPKLEKLLTKPKSETAIKQEELERYNAKVCEATRWLEYIEAAANNGFT</sequence>
<reference evidence="1 2" key="1">
    <citation type="submission" date="2013-01" db="EMBL/GenBank/DDBJ databases">
        <authorList>
            <person name="Harkins D.M."/>
            <person name="Durkin A.S."/>
            <person name="Brinkac L.M."/>
            <person name="Haft D.H."/>
            <person name="Selengut J.D."/>
            <person name="Sanka R."/>
            <person name="DePew J."/>
            <person name="Purushe J."/>
            <person name="Galloway R.L."/>
            <person name="Vinetz J.M."/>
            <person name="Sutton G.G."/>
            <person name="Nierman W.C."/>
            <person name="Fouts D.E."/>
        </authorList>
    </citation>
    <scope>NUCLEOTIDE SEQUENCE [LARGE SCALE GENOMIC DNA]</scope>
    <source>
        <strain evidence="1 2">79601</strain>
    </source>
</reference>
<dbReference type="PATRIC" id="fig|1218565.3.peg.1924"/>
<dbReference type="RefSeq" id="WP_020773240.1">
    <property type="nucleotide sequence ID" value="NZ_ANIK01000035.1"/>
</dbReference>
<comment type="caution">
    <text evidence="1">The sequence shown here is derived from an EMBL/GenBank/DDBJ whole genome shotgun (WGS) entry which is preliminary data.</text>
</comment>
<evidence type="ECO:0000313" key="1">
    <source>
        <dbReference type="EMBL" id="EMJ95398.1"/>
    </source>
</evidence>
<protein>
    <submittedName>
        <fullName evidence="1">Uncharacterized protein</fullName>
    </submittedName>
</protein>
<organism evidence="1 2">
    <name type="scientific">Leptospira alstonii serovar Sichuan str. 79601</name>
    <dbReference type="NCBI Taxonomy" id="1218565"/>
    <lineage>
        <taxon>Bacteria</taxon>
        <taxon>Pseudomonadati</taxon>
        <taxon>Spirochaetota</taxon>
        <taxon>Spirochaetia</taxon>
        <taxon>Leptospirales</taxon>
        <taxon>Leptospiraceae</taxon>
        <taxon>Leptospira</taxon>
    </lineage>
</organism>